<dbReference type="EMBL" id="FNSD01000001">
    <property type="protein sequence ID" value="SEB50292.1"/>
    <property type="molecule type" value="Genomic_DNA"/>
</dbReference>
<dbReference type="InterPro" id="IPR011711">
    <property type="entry name" value="GntR_C"/>
</dbReference>
<dbReference type="SUPFAM" id="SSF48008">
    <property type="entry name" value="GntR ligand-binding domain-like"/>
    <property type="match status" value="1"/>
</dbReference>
<dbReference type="InterPro" id="IPR036388">
    <property type="entry name" value="WH-like_DNA-bd_sf"/>
</dbReference>
<dbReference type="InterPro" id="IPR000524">
    <property type="entry name" value="Tscrpt_reg_HTH_GntR"/>
</dbReference>
<reference evidence="6 7" key="1">
    <citation type="submission" date="2016-10" db="EMBL/GenBank/DDBJ databases">
        <authorList>
            <person name="de Groot N.N."/>
        </authorList>
    </citation>
    <scope>NUCLEOTIDE SEQUENCE [LARGE SCALE GENOMIC DNA]</scope>
    <source>
        <strain evidence="6 7">AB35.6</strain>
    </source>
</reference>
<evidence type="ECO:0000256" key="3">
    <source>
        <dbReference type="ARBA" id="ARBA00023163"/>
    </source>
</evidence>
<feature type="domain" description="HTH gntR-type" evidence="5">
    <location>
        <begin position="15"/>
        <end position="82"/>
    </location>
</feature>
<dbReference type="GO" id="GO:0003700">
    <property type="term" value="F:DNA-binding transcription factor activity"/>
    <property type="evidence" value="ECO:0007669"/>
    <property type="project" value="InterPro"/>
</dbReference>
<keyword evidence="1" id="KW-0805">Transcription regulation</keyword>
<organism evidence="6 7">
    <name type="scientific">Terriglobus roseus</name>
    <dbReference type="NCBI Taxonomy" id="392734"/>
    <lineage>
        <taxon>Bacteria</taxon>
        <taxon>Pseudomonadati</taxon>
        <taxon>Acidobacteriota</taxon>
        <taxon>Terriglobia</taxon>
        <taxon>Terriglobales</taxon>
        <taxon>Acidobacteriaceae</taxon>
        <taxon>Terriglobus</taxon>
    </lineage>
</organism>
<evidence type="ECO:0000313" key="7">
    <source>
        <dbReference type="Proteomes" id="UP000182409"/>
    </source>
</evidence>
<dbReference type="CDD" id="cd07377">
    <property type="entry name" value="WHTH_GntR"/>
    <property type="match status" value="1"/>
</dbReference>
<dbReference type="GO" id="GO:0003677">
    <property type="term" value="F:DNA binding"/>
    <property type="evidence" value="ECO:0007669"/>
    <property type="project" value="UniProtKB-KW"/>
</dbReference>
<evidence type="ECO:0000256" key="4">
    <source>
        <dbReference type="SAM" id="MobiDB-lite"/>
    </source>
</evidence>
<proteinExistence type="predicted"/>
<evidence type="ECO:0000259" key="5">
    <source>
        <dbReference type="PROSITE" id="PS50949"/>
    </source>
</evidence>
<dbReference type="Pfam" id="PF00392">
    <property type="entry name" value="GntR"/>
    <property type="match status" value="1"/>
</dbReference>
<dbReference type="SMART" id="SM00345">
    <property type="entry name" value="HTH_GNTR"/>
    <property type="match status" value="1"/>
</dbReference>
<gene>
    <name evidence="6" type="ORF">SAMN05443244_0844</name>
</gene>
<sequence length="248" mass="28588">MCEIVYNCKSEEAALTEALRIYSLMRNDIISCDLVPGAAVSEAELCTRYKVSRTPVREACRRLQEEGLLQIVPFRGYFISPLTTEEYRSLNEMQLVLDPAAAAMAAERASDEQIANIERWANYIYYAGEKKSYETFLEWNRNFHIEIAQASGNEIMVEMTVNLQTRLIRYFYLVISMASYGKELVEEHQAMMRAIRARKPADARDRATEHVIRTMERTSLIRIPQGGFRGDPRPTTSIRVRAERRSID</sequence>
<dbReference type="PRINTS" id="PR00035">
    <property type="entry name" value="HTHGNTR"/>
</dbReference>
<evidence type="ECO:0000256" key="2">
    <source>
        <dbReference type="ARBA" id="ARBA00023125"/>
    </source>
</evidence>
<evidence type="ECO:0000256" key="1">
    <source>
        <dbReference type="ARBA" id="ARBA00023015"/>
    </source>
</evidence>
<dbReference type="Gene3D" id="1.20.120.530">
    <property type="entry name" value="GntR ligand-binding domain-like"/>
    <property type="match status" value="1"/>
</dbReference>
<keyword evidence="3" id="KW-0804">Transcription</keyword>
<dbReference type="OrthoDB" id="9781630at2"/>
<dbReference type="PANTHER" id="PTHR43537:SF45">
    <property type="entry name" value="GNTR FAMILY REGULATORY PROTEIN"/>
    <property type="match status" value="1"/>
</dbReference>
<dbReference type="Gene3D" id="1.10.10.10">
    <property type="entry name" value="Winged helix-like DNA-binding domain superfamily/Winged helix DNA-binding domain"/>
    <property type="match status" value="1"/>
</dbReference>
<feature type="region of interest" description="Disordered" evidence="4">
    <location>
        <begin position="224"/>
        <end position="248"/>
    </location>
</feature>
<dbReference type="PROSITE" id="PS50949">
    <property type="entry name" value="HTH_GNTR"/>
    <property type="match status" value="1"/>
</dbReference>
<dbReference type="Pfam" id="PF07729">
    <property type="entry name" value="FCD"/>
    <property type="match status" value="1"/>
</dbReference>
<keyword evidence="2 6" id="KW-0238">DNA-binding</keyword>
<name>A0A1H4JXD3_9BACT</name>
<dbReference type="InterPro" id="IPR036390">
    <property type="entry name" value="WH_DNA-bd_sf"/>
</dbReference>
<dbReference type="AlphaFoldDB" id="A0A1H4JXD3"/>
<dbReference type="Proteomes" id="UP000182409">
    <property type="component" value="Unassembled WGS sequence"/>
</dbReference>
<accession>A0A1H4JXD3</accession>
<dbReference type="PANTHER" id="PTHR43537">
    <property type="entry name" value="TRANSCRIPTIONAL REGULATOR, GNTR FAMILY"/>
    <property type="match status" value="1"/>
</dbReference>
<protein>
    <submittedName>
        <fullName evidence="6">DNA-binding transcriptional regulator, GntR family</fullName>
    </submittedName>
</protein>
<dbReference type="SMART" id="SM00895">
    <property type="entry name" value="FCD"/>
    <property type="match status" value="1"/>
</dbReference>
<evidence type="ECO:0000313" key="6">
    <source>
        <dbReference type="EMBL" id="SEB50292.1"/>
    </source>
</evidence>
<dbReference type="InterPro" id="IPR008920">
    <property type="entry name" value="TF_FadR/GntR_C"/>
</dbReference>
<dbReference type="SUPFAM" id="SSF46785">
    <property type="entry name" value="Winged helix' DNA-binding domain"/>
    <property type="match status" value="1"/>
</dbReference>